<accession>A0A9E2F534</accession>
<keyword evidence="1" id="KW-1133">Transmembrane helix</keyword>
<feature type="transmembrane region" description="Helical" evidence="1">
    <location>
        <begin position="15"/>
        <end position="36"/>
    </location>
</feature>
<proteinExistence type="predicted"/>
<sequence length="84" mass="9533">MKDFFGFRTMVSTSVIKFIYIMGMIALTISGIVMLFQGDEERILIGVGTIIFGNLFWRVICEGGILLFSIHEILITVERNLSQK</sequence>
<dbReference type="EMBL" id="QLTW01000170">
    <property type="protein sequence ID" value="MBT9145781.1"/>
    <property type="molecule type" value="Genomic_DNA"/>
</dbReference>
<evidence type="ECO:0000256" key="1">
    <source>
        <dbReference type="SAM" id="Phobius"/>
    </source>
</evidence>
<dbReference type="InterPro" id="IPR025557">
    <property type="entry name" value="DUF4282"/>
</dbReference>
<dbReference type="Pfam" id="PF14110">
    <property type="entry name" value="DUF4282"/>
    <property type="match status" value="1"/>
</dbReference>
<name>A0A9E2F534_PSYF1</name>
<dbReference type="Proteomes" id="UP000811545">
    <property type="component" value="Unassembled WGS sequence"/>
</dbReference>
<gene>
    <name evidence="2" type="ORF">DDT42_01658</name>
</gene>
<evidence type="ECO:0000313" key="2">
    <source>
        <dbReference type="EMBL" id="MBT9145781.1"/>
    </source>
</evidence>
<keyword evidence="1" id="KW-0812">Transmembrane</keyword>
<protein>
    <recommendedName>
        <fullName evidence="4">DUF4282 domain-containing protein</fullName>
    </recommendedName>
</protein>
<organism evidence="2 3">
    <name type="scientific">Psychracetigena formicireducens</name>
    <dbReference type="NCBI Taxonomy" id="2986056"/>
    <lineage>
        <taxon>Bacteria</taxon>
        <taxon>Bacillati</taxon>
        <taxon>Candidatus Lithacetigenota</taxon>
        <taxon>Candidatus Psychracetigena</taxon>
    </lineage>
</organism>
<evidence type="ECO:0000313" key="3">
    <source>
        <dbReference type="Proteomes" id="UP000811545"/>
    </source>
</evidence>
<evidence type="ECO:0008006" key="4">
    <source>
        <dbReference type="Google" id="ProtNLM"/>
    </source>
</evidence>
<comment type="caution">
    <text evidence="2">The sequence shown here is derived from an EMBL/GenBank/DDBJ whole genome shotgun (WGS) entry which is preliminary data.</text>
</comment>
<reference evidence="2 3" key="1">
    <citation type="journal article" date="2021" name="bioRxiv">
        <title>Unique metabolic strategies in Hadean analogues reveal hints for primordial physiology.</title>
        <authorList>
            <person name="Nobu M.K."/>
            <person name="Nakai R."/>
            <person name="Tamazawa S."/>
            <person name="Mori H."/>
            <person name="Toyoda A."/>
            <person name="Ijiri A."/>
            <person name="Suzuki S."/>
            <person name="Kurokawa K."/>
            <person name="Kamagata Y."/>
            <person name="Tamaki H."/>
        </authorList>
    </citation>
    <scope>NUCLEOTIDE SEQUENCE [LARGE SCALE GENOMIC DNA]</scope>
    <source>
        <strain evidence="2">BS525</strain>
    </source>
</reference>
<keyword evidence="1" id="KW-0472">Membrane</keyword>
<dbReference type="AlphaFoldDB" id="A0A9E2F534"/>